<evidence type="ECO:0000313" key="7">
    <source>
        <dbReference type="Proteomes" id="UP000315133"/>
    </source>
</evidence>
<evidence type="ECO:0000256" key="1">
    <source>
        <dbReference type="ARBA" id="ARBA00005086"/>
    </source>
</evidence>
<dbReference type="RefSeq" id="WP_141817668.1">
    <property type="nucleotide sequence ID" value="NZ_BAAAIL010000003.1"/>
</dbReference>
<dbReference type="PANTHER" id="PTHR48075:SF9">
    <property type="entry name" value="3-HYDROXYBUTYRYL-COA DEHYDROGENASE"/>
    <property type="match status" value="1"/>
</dbReference>
<keyword evidence="3" id="KW-0560">Oxidoreductase</keyword>
<accession>A0A543KLR5</accession>
<dbReference type="InterPro" id="IPR006108">
    <property type="entry name" value="3HC_DH_C"/>
</dbReference>
<feature type="domain" description="3-hydroxyacyl-CoA dehydrogenase NAD binding" evidence="5">
    <location>
        <begin position="383"/>
        <end position="466"/>
    </location>
</feature>
<dbReference type="GO" id="GO:0008691">
    <property type="term" value="F:3-hydroxybutyryl-CoA dehydrogenase activity"/>
    <property type="evidence" value="ECO:0007669"/>
    <property type="project" value="TreeGrafter"/>
</dbReference>
<dbReference type="Pfam" id="PF00725">
    <property type="entry name" value="3HCDH"/>
    <property type="match status" value="2"/>
</dbReference>
<feature type="domain" description="3-hydroxyacyl-CoA dehydrogenase C-terminal" evidence="4">
    <location>
        <begin position="187"/>
        <end position="283"/>
    </location>
</feature>
<dbReference type="Pfam" id="PF02737">
    <property type="entry name" value="3HCDH_N"/>
    <property type="match status" value="2"/>
</dbReference>
<dbReference type="PANTHER" id="PTHR48075">
    <property type="entry name" value="3-HYDROXYACYL-COA DEHYDROGENASE FAMILY PROTEIN"/>
    <property type="match status" value="1"/>
</dbReference>
<dbReference type="OrthoDB" id="9771883at2"/>
<keyword evidence="7" id="KW-1185">Reference proteome</keyword>
<dbReference type="NCBIfam" id="NF005875">
    <property type="entry name" value="PRK07819.1"/>
    <property type="match status" value="1"/>
</dbReference>
<dbReference type="InterPro" id="IPR036291">
    <property type="entry name" value="NAD(P)-bd_dom_sf"/>
</dbReference>
<evidence type="ECO:0000256" key="3">
    <source>
        <dbReference type="ARBA" id="ARBA00023002"/>
    </source>
</evidence>
<dbReference type="SUPFAM" id="SSF51735">
    <property type="entry name" value="NAD(P)-binding Rossmann-fold domains"/>
    <property type="match status" value="2"/>
</dbReference>
<protein>
    <submittedName>
        <fullName evidence="6">3-hydroxybutyryl-CoA dehydrogenase</fullName>
    </submittedName>
</protein>
<dbReference type="InterPro" id="IPR008927">
    <property type="entry name" value="6-PGluconate_DH-like_C_sf"/>
</dbReference>
<dbReference type="SUPFAM" id="SSF48179">
    <property type="entry name" value="6-phosphogluconate dehydrogenase C-terminal domain-like"/>
    <property type="match status" value="2"/>
</dbReference>
<comment type="similarity">
    <text evidence="2">Belongs to the 3-hydroxyacyl-CoA dehydrogenase family.</text>
</comment>
<evidence type="ECO:0000313" key="6">
    <source>
        <dbReference type="EMBL" id="TQM95984.1"/>
    </source>
</evidence>
<dbReference type="Gene3D" id="3.40.50.720">
    <property type="entry name" value="NAD(P)-binding Rossmann-like Domain"/>
    <property type="match status" value="2"/>
</dbReference>
<dbReference type="Proteomes" id="UP000315133">
    <property type="component" value="Unassembled WGS sequence"/>
</dbReference>
<comment type="pathway">
    <text evidence="1">Lipid metabolism; butanoate metabolism.</text>
</comment>
<gene>
    <name evidence="6" type="ORF">FB476_0837</name>
</gene>
<proteinExistence type="inferred from homology"/>
<dbReference type="InterPro" id="IPR006176">
    <property type="entry name" value="3-OHacyl-CoA_DH_NAD-bd"/>
</dbReference>
<dbReference type="GO" id="GO:0006635">
    <property type="term" value="P:fatty acid beta-oxidation"/>
    <property type="evidence" value="ECO:0007669"/>
    <property type="project" value="TreeGrafter"/>
</dbReference>
<feature type="domain" description="3-hydroxyacyl-CoA dehydrogenase NAD binding" evidence="5">
    <location>
        <begin position="6"/>
        <end position="184"/>
    </location>
</feature>
<dbReference type="GO" id="GO:0070403">
    <property type="term" value="F:NAD+ binding"/>
    <property type="evidence" value="ECO:0007669"/>
    <property type="project" value="InterPro"/>
</dbReference>
<name>A0A543KLR5_9MICO</name>
<comment type="caution">
    <text evidence="6">The sequence shown here is derived from an EMBL/GenBank/DDBJ whole genome shotgun (WGS) entry which is preliminary data.</text>
</comment>
<evidence type="ECO:0000259" key="5">
    <source>
        <dbReference type="Pfam" id="PF02737"/>
    </source>
</evidence>
<organism evidence="6 7">
    <name type="scientific">Ornithinimicrobium humiphilum</name>
    <dbReference type="NCBI Taxonomy" id="125288"/>
    <lineage>
        <taxon>Bacteria</taxon>
        <taxon>Bacillati</taxon>
        <taxon>Actinomycetota</taxon>
        <taxon>Actinomycetes</taxon>
        <taxon>Micrococcales</taxon>
        <taxon>Ornithinimicrobiaceae</taxon>
        <taxon>Ornithinimicrobium</taxon>
    </lineage>
</organism>
<dbReference type="AlphaFoldDB" id="A0A543KLR5"/>
<dbReference type="FunFam" id="3.40.50.720:FF:000009">
    <property type="entry name" value="Fatty oxidation complex, alpha subunit"/>
    <property type="match status" value="1"/>
</dbReference>
<evidence type="ECO:0000256" key="2">
    <source>
        <dbReference type="ARBA" id="ARBA00009463"/>
    </source>
</evidence>
<dbReference type="EMBL" id="VFPU01000001">
    <property type="protein sequence ID" value="TQM95984.1"/>
    <property type="molecule type" value="Genomic_DNA"/>
</dbReference>
<dbReference type="Gene3D" id="1.10.1040.10">
    <property type="entry name" value="N-(1-d-carboxylethyl)-l-norvaline Dehydrogenase, domain 2"/>
    <property type="match status" value="2"/>
</dbReference>
<evidence type="ECO:0000259" key="4">
    <source>
        <dbReference type="Pfam" id="PF00725"/>
    </source>
</evidence>
<dbReference type="InterPro" id="IPR013328">
    <property type="entry name" value="6PGD_dom2"/>
</dbReference>
<feature type="domain" description="3-hydroxyacyl-CoA dehydrogenase C-terminal" evidence="4">
    <location>
        <begin position="469"/>
        <end position="552"/>
    </location>
</feature>
<reference evidence="6 7" key="1">
    <citation type="submission" date="2019-06" db="EMBL/GenBank/DDBJ databases">
        <title>Sequencing the genomes of 1000 actinobacteria strains.</title>
        <authorList>
            <person name="Klenk H.-P."/>
        </authorList>
    </citation>
    <scope>NUCLEOTIDE SEQUENCE [LARGE SCALE GENOMIC DNA]</scope>
    <source>
        <strain evidence="6 7">DSM 12362</strain>
    </source>
</reference>
<sequence length="560" mass="58421">MREISTVGVIGLGTMGAGIVEVFARGGLTVVGVETTQEFADRGRAILQASTDRAVARGKLDEAGQAEILGRITISTDLNDLAEADLVVEAVPEVMSIKHDVFGTLDGIVAQDAVLASNTSSLSITEIAAGTAHPERVVGMHFFNPAPVLKLVEVITTVRSDQAVVDGVVELSRRLGKKPVVVGDRAGFVANYLLFGYFTSALRMLEQGHVSREDLDTAMRVGAGLPMGPLTLVDLVGLDVCHHIGEVIYGHTRSPMHAPSAMLGRMVTAGLLGRKSGRGFYTYAKPGSGQVVPDELTPAEAAPSGVTSVGVVGDGALAEELVERLENGGYAVVHVSEADDSDALAALAGVGVVIEAQDLEAEVDLDDLEDDDELEIPGRDIDDLFAELGEITGPDTVLATVNSAAAVALGALSGRPERTLVMRVHAPTGNGQVIEIGRTTATDDAAVAVLRELVTKVGAEPVVCRDRAGLVVDALLVPHLNDAVRMLDEGYADVEDIDTALQYGLGYPAGPFAMIDAIGADEVLAVCEELSSGSAGLPREAVEPSPLLVEHVILDRPFTS</sequence>